<dbReference type="EMBL" id="BAAAQG010000003">
    <property type="protein sequence ID" value="GAA1699153.1"/>
    <property type="molecule type" value="Genomic_DNA"/>
</dbReference>
<feature type="domain" description="Glucose-methanol-choline oxidoreductase N-terminal" evidence="7">
    <location>
        <begin position="68"/>
        <end position="260"/>
    </location>
</feature>
<protein>
    <recommendedName>
        <fullName evidence="7">Glucose-methanol-choline oxidoreductase N-terminal domain-containing protein</fullName>
    </recommendedName>
</protein>
<dbReference type="Gene3D" id="3.50.50.60">
    <property type="entry name" value="FAD/NAD(P)-binding domain"/>
    <property type="match status" value="1"/>
</dbReference>
<evidence type="ECO:0000259" key="7">
    <source>
        <dbReference type="Pfam" id="PF00732"/>
    </source>
</evidence>
<accession>A0ABN2I5U1</accession>
<dbReference type="PANTHER" id="PTHR47470:SF1">
    <property type="entry name" value="FAD-DEPENDENT OXIDOREDUCTASE 2 FAD BINDING DOMAIN-CONTAINING PROTEIN"/>
    <property type="match status" value="1"/>
</dbReference>
<name>A0ABN2I5U1_9ACTN</name>
<dbReference type="SUPFAM" id="SSF51905">
    <property type="entry name" value="FAD/NAD(P)-binding domain"/>
    <property type="match status" value="1"/>
</dbReference>
<evidence type="ECO:0000256" key="5">
    <source>
        <dbReference type="ARBA" id="ARBA00023002"/>
    </source>
</evidence>
<reference evidence="8 9" key="1">
    <citation type="journal article" date="2019" name="Int. J. Syst. Evol. Microbiol.">
        <title>The Global Catalogue of Microorganisms (GCM) 10K type strain sequencing project: providing services to taxonomists for standard genome sequencing and annotation.</title>
        <authorList>
            <consortium name="The Broad Institute Genomics Platform"/>
            <consortium name="The Broad Institute Genome Sequencing Center for Infectious Disease"/>
            <person name="Wu L."/>
            <person name="Ma J."/>
        </authorList>
    </citation>
    <scope>NUCLEOTIDE SEQUENCE [LARGE SCALE GENOMIC DNA]</scope>
    <source>
        <strain evidence="8 9">JCM 16002</strain>
    </source>
</reference>
<gene>
    <name evidence="8" type="ORF">GCM10009831_04260</name>
</gene>
<evidence type="ECO:0000313" key="8">
    <source>
        <dbReference type="EMBL" id="GAA1699153.1"/>
    </source>
</evidence>
<dbReference type="Gene3D" id="3.30.410.10">
    <property type="entry name" value="Cholesterol Oxidase, domain 2"/>
    <property type="match status" value="1"/>
</dbReference>
<evidence type="ECO:0000313" key="9">
    <source>
        <dbReference type="Proteomes" id="UP001500383"/>
    </source>
</evidence>
<keyword evidence="4" id="KW-0274">FAD</keyword>
<comment type="similarity">
    <text evidence="2">Belongs to the GMC oxidoreductase family.</text>
</comment>
<evidence type="ECO:0000256" key="2">
    <source>
        <dbReference type="ARBA" id="ARBA00010790"/>
    </source>
</evidence>
<feature type="compositionally biased region" description="Low complexity" evidence="6">
    <location>
        <begin position="401"/>
        <end position="443"/>
    </location>
</feature>
<evidence type="ECO:0000256" key="3">
    <source>
        <dbReference type="ARBA" id="ARBA00022630"/>
    </source>
</evidence>
<keyword evidence="5" id="KW-0560">Oxidoreductase</keyword>
<evidence type="ECO:0000256" key="4">
    <source>
        <dbReference type="ARBA" id="ARBA00022827"/>
    </source>
</evidence>
<dbReference type="InterPro" id="IPR036188">
    <property type="entry name" value="FAD/NAD-bd_sf"/>
</dbReference>
<feature type="compositionally biased region" description="Basic and acidic residues" evidence="6">
    <location>
        <begin position="357"/>
        <end position="383"/>
    </location>
</feature>
<organism evidence="8 9">
    <name type="scientific">Dietzia cercidiphylli</name>
    <dbReference type="NCBI Taxonomy" id="498199"/>
    <lineage>
        <taxon>Bacteria</taxon>
        <taxon>Bacillati</taxon>
        <taxon>Actinomycetota</taxon>
        <taxon>Actinomycetes</taxon>
        <taxon>Mycobacteriales</taxon>
        <taxon>Dietziaceae</taxon>
        <taxon>Dietzia</taxon>
    </lineage>
</organism>
<dbReference type="PANTHER" id="PTHR47470">
    <property type="entry name" value="CHOLESTEROL OXIDASE"/>
    <property type="match status" value="1"/>
</dbReference>
<feature type="region of interest" description="Disordered" evidence="6">
    <location>
        <begin position="299"/>
        <end position="443"/>
    </location>
</feature>
<comment type="cofactor">
    <cofactor evidence="1">
        <name>FAD</name>
        <dbReference type="ChEBI" id="CHEBI:57692"/>
    </cofactor>
</comment>
<proteinExistence type="inferred from homology"/>
<feature type="compositionally biased region" description="Basic and acidic residues" evidence="6">
    <location>
        <begin position="315"/>
        <end position="337"/>
    </location>
</feature>
<dbReference type="Pfam" id="PF00732">
    <property type="entry name" value="GMC_oxred_N"/>
    <property type="match status" value="1"/>
</dbReference>
<keyword evidence="9" id="KW-1185">Reference proteome</keyword>
<keyword evidence="3" id="KW-0285">Flavoprotein</keyword>
<evidence type="ECO:0000256" key="1">
    <source>
        <dbReference type="ARBA" id="ARBA00001974"/>
    </source>
</evidence>
<sequence length="443" mass="47858">MEMGRSWDTPGPDGKIFSGMLNPDKRSTWLSDTTSQPVSNFMGFGIDKKVERYVGVLDAEKFSGVKVYQGRGVGGGSLVNGGMVVTPKRSHFKHILPNVDAAQMYGTYFPRANAALGVNHIDQEWFESSPWYQFARVGRKTAHRSGFATTFVPNVYDFDYMKREAAGTAQASALGGEVIYGNNAGKKSLDKTYLAQAAATGRLTISPLHRVTAVTRATGGGYSVTIEQIDEQGAVIATKNVTADKVFFAAGSIGTSKLLVSMKAQGLLPNLSNQVGEGWGNNGNVMVGRANHMGRHRLHAVDHPHPRYRQLGRPHRVDLRRDRSPAGRARDLREPVPGDRQQPRAGPLPVQLRHRQGRPDLERVPEPAGHRHGQEGLRQDQQKKKAPSTAPTCSVCTRPGATTSPTTPWAAACSAKPPTTTGASTSTPASTWSTAPSSRATWG</sequence>
<dbReference type="Proteomes" id="UP001500383">
    <property type="component" value="Unassembled WGS sequence"/>
</dbReference>
<dbReference type="InterPro" id="IPR052542">
    <property type="entry name" value="Cholesterol_Oxidase"/>
</dbReference>
<evidence type="ECO:0000256" key="6">
    <source>
        <dbReference type="SAM" id="MobiDB-lite"/>
    </source>
</evidence>
<dbReference type="InterPro" id="IPR000172">
    <property type="entry name" value="GMC_OxRdtase_N"/>
</dbReference>
<comment type="caution">
    <text evidence="8">The sequence shown here is derived from an EMBL/GenBank/DDBJ whole genome shotgun (WGS) entry which is preliminary data.</text>
</comment>